<protein>
    <submittedName>
        <fullName evidence="1">Uncharacterized protein</fullName>
    </submittedName>
</protein>
<gene>
    <name evidence="1" type="ORF">GSLYS_00022489001</name>
</gene>
<sequence length="60" mass="6848">AQPVHLIARNLGIPEWIVRLRHDATHSSLPSLDVLATGAKWALNYLRENFWECQTNEVVP</sequence>
<dbReference type="GO" id="GO:0000460">
    <property type="term" value="P:maturation of 5.8S rRNA"/>
    <property type="evidence" value="ECO:0007669"/>
    <property type="project" value="TreeGrafter"/>
</dbReference>
<dbReference type="Pfam" id="PF04031">
    <property type="entry name" value="Las1"/>
    <property type="match status" value="1"/>
</dbReference>
<organism evidence="1 2">
    <name type="scientific">Lymnaea stagnalis</name>
    <name type="common">Great pond snail</name>
    <name type="synonym">Helix stagnalis</name>
    <dbReference type="NCBI Taxonomy" id="6523"/>
    <lineage>
        <taxon>Eukaryota</taxon>
        <taxon>Metazoa</taxon>
        <taxon>Spiralia</taxon>
        <taxon>Lophotrochozoa</taxon>
        <taxon>Mollusca</taxon>
        <taxon>Gastropoda</taxon>
        <taxon>Heterobranchia</taxon>
        <taxon>Euthyneura</taxon>
        <taxon>Panpulmonata</taxon>
        <taxon>Hygrophila</taxon>
        <taxon>Lymnaeoidea</taxon>
        <taxon>Lymnaeidae</taxon>
        <taxon>Lymnaea</taxon>
    </lineage>
</organism>
<comment type="caution">
    <text evidence="1">The sequence shown here is derived from an EMBL/GenBank/DDBJ whole genome shotgun (WGS) entry which is preliminary data.</text>
</comment>
<name>A0AAV2ITS4_LYMST</name>
<dbReference type="InterPro" id="IPR007174">
    <property type="entry name" value="Las1"/>
</dbReference>
<proteinExistence type="predicted"/>
<reference evidence="1 2" key="1">
    <citation type="submission" date="2024-04" db="EMBL/GenBank/DDBJ databases">
        <authorList>
            <consortium name="Genoscope - CEA"/>
            <person name="William W."/>
        </authorList>
    </citation>
    <scope>NUCLEOTIDE SEQUENCE [LARGE SCALE GENOMIC DNA]</scope>
</reference>
<accession>A0AAV2ITS4</accession>
<dbReference type="EMBL" id="CAXITT010006167">
    <property type="protein sequence ID" value="CAL1549172.1"/>
    <property type="molecule type" value="Genomic_DNA"/>
</dbReference>
<evidence type="ECO:0000313" key="2">
    <source>
        <dbReference type="Proteomes" id="UP001497497"/>
    </source>
</evidence>
<dbReference type="PANTHER" id="PTHR15002:SF0">
    <property type="entry name" value="RIBOSOMAL BIOGENESIS PROTEIN LAS1L"/>
    <property type="match status" value="1"/>
</dbReference>
<keyword evidence="2" id="KW-1185">Reference proteome</keyword>
<feature type="non-terminal residue" evidence="1">
    <location>
        <position position="1"/>
    </location>
</feature>
<dbReference type="GO" id="GO:0030687">
    <property type="term" value="C:preribosome, large subunit precursor"/>
    <property type="evidence" value="ECO:0007669"/>
    <property type="project" value="TreeGrafter"/>
</dbReference>
<dbReference type="GO" id="GO:0000470">
    <property type="term" value="P:maturation of LSU-rRNA"/>
    <property type="evidence" value="ECO:0007669"/>
    <property type="project" value="TreeGrafter"/>
</dbReference>
<feature type="non-terminal residue" evidence="1">
    <location>
        <position position="60"/>
    </location>
</feature>
<dbReference type="AlphaFoldDB" id="A0AAV2ITS4"/>
<dbReference type="PANTHER" id="PTHR15002">
    <property type="entry name" value="RIBOSOMAL BIOGENESIS PROTEIN LAS1L"/>
    <property type="match status" value="1"/>
</dbReference>
<dbReference type="Proteomes" id="UP001497497">
    <property type="component" value="Unassembled WGS sequence"/>
</dbReference>
<dbReference type="GO" id="GO:0090730">
    <property type="term" value="C:Las1 complex"/>
    <property type="evidence" value="ECO:0007669"/>
    <property type="project" value="InterPro"/>
</dbReference>
<dbReference type="GO" id="GO:0004519">
    <property type="term" value="F:endonuclease activity"/>
    <property type="evidence" value="ECO:0007669"/>
    <property type="project" value="InterPro"/>
</dbReference>
<evidence type="ECO:0000313" key="1">
    <source>
        <dbReference type="EMBL" id="CAL1549172.1"/>
    </source>
</evidence>